<protein>
    <submittedName>
        <fullName evidence="1">Uncharacterized protein</fullName>
    </submittedName>
</protein>
<gene>
    <name evidence="1" type="ORF">NUW58_g2920</name>
</gene>
<evidence type="ECO:0000313" key="2">
    <source>
        <dbReference type="Proteomes" id="UP001143856"/>
    </source>
</evidence>
<evidence type="ECO:0000313" key="1">
    <source>
        <dbReference type="EMBL" id="KAJ2990497.1"/>
    </source>
</evidence>
<accession>A0ACC1PG10</accession>
<keyword evidence="2" id="KW-1185">Reference proteome</keyword>
<organism evidence="1 2">
    <name type="scientific">Xylaria curta</name>
    <dbReference type="NCBI Taxonomy" id="42375"/>
    <lineage>
        <taxon>Eukaryota</taxon>
        <taxon>Fungi</taxon>
        <taxon>Dikarya</taxon>
        <taxon>Ascomycota</taxon>
        <taxon>Pezizomycotina</taxon>
        <taxon>Sordariomycetes</taxon>
        <taxon>Xylariomycetidae</taxon>
        <taxon>Xylariales</taxon>
        <taxon>Xylariaceae</taxon>
        <taxon>Xylaria</taxon>
    </lineage>
</organism>
<dbReference type="Proteomes" id="UP001143856">
    <property type="component" value="Unassembled WGS sequence"/>
</dbReference>
<sequence length="200" mass="22017">MSEVAIQDLEPLQTLNTYRRGLGLGPSRNLISSVISTYDPNTIAKLYEEITMGDPSKFSLAYSPAQYPMHGTHPAFDRPPTQSPTRGHDKFHLSPSSQYQSSRDRSSETRSSSSHRSVVAMVVAPMPSQASRPTQARSPHKLCLGPITPKSPSNLVPSARPVLDELEIVRVELDQPFFRGHSKEVVGPYDLLIAHDAENA</sequence>
<comment type="caution">
    <text evidence="1">The sequence shown here is derived from an EMBL/GenBank/DDBJ whole genome shotgun (WGS) entry which is preliminary data.</text>
</comment>
<reference evidence="1" key="1">
    <citation type="submission" date="2022-10" db="EMBL/GenBank/DDBJ databases">
        <title>Genome Sequence of Xylaria curta.</title>
        <authorList>
            <person name="Buettner E."/>
        </authorList>
    </citation>
    <scope>NUCLEOTIDE SEQUENCE</scope>
    <source>
        <strain evidence="1">Babe10</strain>
    </source>
</reference>
<proteinExistence type="predicted"/>
<name>A0ACC1PG10_9PEZI</name>
<dbReference type="EMBL" id="JAPDGR010000412">
    <property type="protein sequence ID" value="KAJ2990497.1"/>
    <property type="molecule type" value="Genomic_DNA"/>
</dbReference>